<dbReference type="EMBL" id="SNRY01001090">
    <property type="protein sequence ID" value="KAA6333623.1"/>
    <property type="molecule type" value="Genomic_DNA"/>
</dbReference>
<comment type="caution">
    <text evidence="3">The sequence shown here is derived from an EMBL/GenBank/DDBJ whole genome shotgun (WGS) entry which is preliminary data.</text>
</comment>
<organism evidence="3">
    <name type="scientific">termite gut metagenome</name>
    <dbReference type="NCBI Taxonomy" id="433724"/>
    <lineage>
        <taxon>unclassified sequences</taxon>
        <taxon>metagenomes</taxon>
        <taxon>organismal metagenomes</taxon>
    </lineage>
</organism>
<dbReference type="InterPro" id="IPR003399">
    <property type="entry name" value="Mce/MlaD"/>
</dbReference>
<accession>A0A5J4RKI7</accession>
<feature type="transmembrane region" description="Helical" evidence="1">
    <location>
        <begin position="12"/>
        <end position="28"/>
    </location>
</feature>
<dbReference type="PANTHER" id="PTHR33371:SF4">
    <property type="entry name" value="INTERMEMBRANE PHOSPHOLIPID TRANSPORT SYSTEM BINDING PROTEIN MLAD"/>
    <property type="match status" value="1"/>
</dbReference>
<reference evidence="3" key="1">
    <citation type="submission" date="2019-03" db="EMBL/GenBank/DDBJ databases">
        <title>Single cell metagenomics reveals metabolic interactions within the superorganism composed of flagellate Streblomastix strix and complex community of Bacteroidetes bacteria on its surface.</title>
        <authorList>
            <person name="Treitli S.C."/>
            <person name="Kolisko M."/>
            <person name="Husnik F."/>
            <person name="Keeling P."/>
            <person name="Hampl V."/>
        </authorList>
    </citation>
    <scope>NUCLEOTIDE SEQUENCE</scope>
    <source>
        <strain evidence="3">STM</strain>
    </source>
</reference>
<evidence type="ECO:0000256" key="1">
    <source>
        <dbReference type="SAM" id="Phobius"/>
    </source>
</evidence>
<dbReference type="Pfam" id="PF02470">
    <property type="entry name" value="MlaD"/>
    <property type="match status" value="1"/>
</dbReference>
<protein>
    <submittedName>
        <fullName evidence="3">MCE family protein</fullName>
    </submittedName>
</protein>
<evidence type="ECO:0000259" key="2">
    <source>
        <dbReference type="Pfam" id="PF02470"/>
    </source>
</evidence>
<sequence length="295" mass="32908">MKYFTREVKIGITGIITLCILIYGINYLKGIHLFKPTVYFYVKYNNVNGLVKSSPVFADGYQIGVVRGIYYDYTNPGNVTVEVGLNADVRIPKGSSAELVSGMLGEVKMNVLMTHNIHEYYAVGDTIPGKLNAGLMENVTAFVPQVEKILPKLDSILTSLNTLLSNPDIPATLHSVKNTVGHLETTSLYLKNFMSKDIPKLTEKLNIIEDNIVIISDDLKDLNFASTFREIDATVANVKMLTDNLNNKNSSLNLLLNDPKLYNNLNATFVNASDLLEDLKQNPKHYVHFSLFGRK</sequence>
<gene>
    <name evidence="3" type="ORF">EZS27_017980</name>
</gene>
<dbReference type="AlphaFoldDB" id="A0A5J4RKI7"/>
<proteinExistence type="predicted"/>
<dbReference type="PANTHER" id="PTHR33371">
    <property type="entry name" value="INTERMEMBRANE PHOSPHOLIPID TRANSPORT SYSTEM BINDING PROTEIN MLAD-RELATED"/>
    <property type="match status" value="1"/>
</dbReference>
<dbReference type="InterPro" id="IPR052336">
    <property type="entry name" value="MlaD_Phospholipid_Transporter"/>
</dbReference>
<keyword evidence="1" id="KW-0812">Transmembrane</keyword>
<name>A0A5J4RKI7_9ZZZZ</name>
<evidence type="ECO:0000313" key="3">
    <source>
        <dbReference type="EMBL" id="KAA6333623.1"/>
    </source>
</evidence>
<keyword evidence="1" id="KW-1133">Transmembrane helix</keyword>
<keyword evidence="1" id="KW-0472">Membrane</keyword>
<feature type="domain" description="Mce/MlaD" evidence="2">
    <location>
        <begin position="37"/>
        <end position="104"/>
    </location>
</feature>